<gene>
    <name evidence="1" type="ORF">RIF23_02185</name>
</gene>
<dbReference type="Proteomes" id="UP001250214">
    <property type="component" value="Unassembled WGS sequence"/>
</dbReference>
<sequence length="444" mass="49095">MRAGCCHEDITQPLHQRIRRAVDPAEDHWTQTYWWGERPDADAPLTAWVPFFALHRMRSGYRPATHSVALQRSVSRTFRREALLCRQPGLPAGEATSTAEDVYQVRGAVREAVTTWPDGQAARLVGRLGLHEQAWGQIRRVPLHSGNELVMGTLLDQVAISHYLVASSTSTPFLDAIGALAHRLDQHPSAVPPEQVRPAALGAVKATVHYGTSNDAASCAWWAGHATELGRRYDGPEFEALLLHTRIDRAKAFLPHLHGRLDSLISAARALLDDAARLTALADGPDEVLMARENRLAVYETTSRMFEGTGDDTTAHQVLETAADQVDPADPKIRLHLGDFHHRRGETQRALVHFIAAGALDAPYSRIGWYRAGFLLQNQQRHHDAIGAYLLSLSYWPEGTSAHAGIVRSARRIGLPEDDYRFARTALERTIAAPESERQGAPRG</sequence>
<dbReference type="SUPFAM" id="SSF48452">
    <property type="entry name" value="TPR-like"/>
    <property type="match status" value="1"/>
</dbReference>
<protein>
    <submittedName>
        <fullName evidence="1">Tetratricopeptide repeat protein</fullName>
    </submittedName>
</protein>
<dbReference type="RefSeq" id="WP_310910612.1">
    <property type="nucleotide sequence ID" value="NZ_JAVLVT010000001.1"/>
</dbReference>
<accession>A0ABU2H2K5</accession>
<organism evidence="1 2">
    <name type="scientific">Lipingzhangella rawalii</name>
    <dbReference type="NCBI Taxonomy" id="2055835"/>
    <lineage>
        <taxon>Bacteria</taxon>
        <taxon>Bacillati</taxon>
        <taxon>Actinomycetota</taxon>
        <taxon>Actinomycetes</taxon>
        <taxon>Streptosporangiales</taxon>
        <taxon>Nocardiopsidaceae</taxon>
        <taxon>Lipingzhangella</taxon>
    </lineage>
</organism>
<evidence type="ECO:0000313" key="2">
    <source>
        <dbReference type="Proteomes" id="UP001250214"/>
    </source>
</evidence>
<evidence type="ECO:0000313" key="1">
    <source>
        <dbReference type="EMBL" id="MDS1269100.1"/>
    </source>
</evidence>
<comment type="caution">
    <text evidence="1">The sequence shown here is derived from an EMBL/GenBank/DDBJ whole genome shotgun (WGS) entry which is preliminary data.</text>
</comment>
<dbReference type="InterPro" id="IPR011990">
    <property type="entry name" value="TPR-like_helical_dom_sf"/>
</dbReference>
<dbReference type="Gene3D" id="1.25.40.10">
    <property type="entry name" value="Tetratricopeptide repeat domain"/>
    <property type="match status" value="1"/>
</dbReference>
<reference evidence="2" key="1">
    <citation type="submission" date="2023-07" db="EMBL/GenBank/DDBJ databases">
        <title>Novel species in the genus Lipingzhangella isolated from Sambhar Salt Lake.</title>
        <authorList>
            <person name="Jiya N."/>
            <person name="Kajale S."/>
            <person name="Sharma A."/>
        </authorList>
    </citation>
    <scope>NUCLEOTIDE SEQUENCE [LARGE SCALE GENOMIC DNA]</scope>
    <source>
        <strain evidence="2">LS1_29</strain>
    </source>
</reference>
<proteinExistence type="predicted"/>
<dbReference type="EMBL" id="JAVLVT010000001">
    <property type="protein sequence ID" value="MDS1269100.1"/>
    <property type="molecule type" value="Genomic_DNA"/>
</dbReference>
<keyword evidence="2" id="KW-1185">Reference proteome</keyword>
<name>A0ABU2H2K5_9ACTN</name>